<dbReference type="AlphaFoldDB" id="A0A7W9SUA5"/>
<accession>A0A7W9SUA5</accession>
<protein>
    <submittedName>
        <fullName evidence="1">Uncharacterized protein</fullName>
    </submittedName>
</protein>
<gene>
    <name evidence="1" type="ORF">HNQ39_004778</name>
</gene>
<dbReference type="EMBL" id="JACHGW010000005">
    <property type="protein sequence ID" value="MBB6052946.1"/>
    <property type="molecule type" value="Genomic_DNA"/>
</dbReference>
<sequence length="143" mass="15904">MRRGPGGGPLRPLAPPLVLDFSPEGRAALRQAQTWLKGFSTEVLQRFTTTLSHELKALCKACAVNPPTQPHEQATIYYSRPVFAHRFQTGKTKTKRSSSGVWFVIFDLQDTNGDARPDLLRIVTIFHAASQAPWDEQGEEESA</sequence>
<comment type="caution">
    <text evidence="1">The sequence shown here is derived from an EMBL/GenBank/DDBJ whole genome shotgun (WGS) entry which is preliminary data.</text>
</comment>
<evidence type="ECO:0000313" key="2">
    <source>
        <dbReference type="Proteomes" id="UP000520814"/>
    </source>
</evidence>
<keyword evidence="2" id="KW-1185">Reference proteome</keyword>
<reference evidence="1 2" key="1">
    <citation type="submission" date="2020-08" db="EMBL/GenBank/DDBJ databases">
        <title>Genomic Encyclopedia of Type Strains, Phase IV (KMG-IV): sequencing the most valuable type-strain genomes for metagenomic binning, comparative biology and taxonomic classification.</title>
        <authorList>
            <person name="Goeker M."/>
        </authorList>
    </citation>
    <scope>NUCLEOTIDE SEQUENCE [LARGE SCALE GENOMIC DNA]</scope>
    <source>
        <strain evidence="1 2">DSM 23562</strain>
    </source>
</reference>
<evidence type="ECO:0000313" key="1">
    <source>
        <dbReference type="EMBL" id="MBB6052946.1"/>
    </source>
</evidence>
<dbReference type="Proteomes" id="UP000520814">
    <property type="component" value="Unassembled WGS sequence"/>
</dbReference>
<name>A0A7W9SUA5_ARMRO</name>
<proteinExistence type="predicted"/>
<dbReference type="RefSeq" id="WP_184202760.1">
    <property type="nucleotide sequence ID" value="NZ_JACHGW010000005.1"/>
</dbReference>
<organism evidence="1 2">
    <name type="scientific">Armatimonas rosea</name>
    <dbReference type="NCBI Taxonomy" id="685828"/>
    <lineage>
        <taxon>Bacteria</taxon>
        <taxon>Bacillati</taxon>
        <taxon>Armatimonadota</taxon>
        <taxon>Armatimonadia</taxon>
        <taxon>Armatimonadales</taxon>
        <taxon>Armatimonadaceae</taxon>
        <taxon>Armatimonas</taxon>
    </lineage>
</organism>